<dbReference type="Proteomes" id="UP000240988">
    <property type="component" value="Unassembled WGS sequence"/>
</dbReference>
<evidence type="ECO:0000313" key="4">
    <source>
        <dbReference type="Proteomes" id="UP000240988"/>
    </source>
</evidence>
<evidence type="ECO:0000259" key="2">
    <source>
        <dbReference type="Pfam" id="PF00171"/>
    </source>
</evidence>
<proteinExistence type="inferred from homology"/>
<keyword evidence="4" id="KW-1185">Reference proteome</keyword>
<evidence type="ECO:0000256" key="1">
    <source>
        <dbReference type="ARBA" id="ARBA00009986"/>
    </source>
</evidence>
<protein>
    <submittedName>
        <fullName evidence="3">Acyl-CoA reductase or other NAD-dependent aldehyde dehydrogenase</fullName>
    </submittedName>
</protein>
<dbReference type="InterPro" id="IPR016161">
    <property type="entry name" value="Ald_DH/histidinol_DH"/>
</dbReference>
<gene>
    <name evidence="3" type="ORF">MRAB57_2620</name>
</gene>
<feature type="domain" description="Aldehyde dehydrogenase" evidence="2">
    <location>
        <begin position="12"/>
        <end position="42"/>
    </location>
</feature>
<comment type="similarity">
    <text evidence="1">Belongs to the aldehyde dehydrogenase family.</text>
</comment>
<sequence>MGVGRLGTNMINAMYPFGGVKQSGLGRELGVDALDEYTEPKFAYIDLTHDYFPGYPRSVRT</sequence>
<dbReference type="FunFam" id="3.40.605.10:FF:000026">
    <property type="entry name" value="Aldehyde dehydrogenase, putative"/>
    <property type="match status" value="1"/>
</dbReference>
<organism evidence="3 4">
    <name type="scientific">Mycobacterium rhizamassiliense</name>
    <dbReference type="NCBI Taxonomy" id="1841860"/>
    <lineage>
        <taxon>Bacteria</taxon>
        <taxon>Bacillati</taxon>
        <taxon>Actinomycetota</taxon>
        <taxon>Actinomycetes</taxon>
        <taxon>Mycobacteriales</taxon>
        <taxon>Mycobacteriaceae</taxon>
        <taxon>Mycobacterium</taxon>
    </lineage>
</organism>
<dbReference type="GO" id="GO:0016620">
    <property type="term" value="F:oxidoreductase activity, acting on the aldehyde or oxo group of donors, NAD or NADP as acceptor"/>
    <property type="evidence" value="ECO:0007669"/>
    <property type="project" value="InterPro"/>
</dbReference>
<reference evidence="3 4" key="1">
    <citation type="submission" date="2017-01" db="EMBL/GenBank/DDBJ databases">
        <authorList>
            <consortium name="Urmite Genomes"/>
        </authorList>
    </citation>
    <scope>NUCLEOTIDE SEQUENCE [LARGE SCALE GENOMIC DNA]</scope>
    <source>
        <strain evidence="3 4">AB57</strain>
    </source>
</reference>
<dbReference type="Gene3D" id="3.40.309.10">
    <property type="entry name" value="Aldehyde Dehydrogenase, Chain A, domain 2"/>
    <property type="match status" value="1"/>
</dbReference>
<dbReference type="InterPro" id="IPR016163">
    <property type="entry name" value="Ald_DH_C"/>
</dbReference>
<accession>A0A2U3NTH4</accession>
<dbReference type="InterPro" id="IPR015590">
    <property type="entry name" value="Aldehyde_DH_dom"/>
</dbReference>
<dbReference type="STRING" id="1841860.GCA_900157375_02623"/>
<dbReference type="AlphaFoldDB" id="A0A2U3NTH4"/>
<dbReference type="EMBL" id="FUFA01000004">
    <property type="protein sequence ID" value="SPM34799.1"/>
    <property type="molecule type" value="Genomic_DNA"/>
</dbReference>
<evidence type="ECO:0000313" key="3">
    <source>
        <dbReference type="EMBL" id="SPM34799.1"/>
    </source>
</evidence>
<dbReference type="SUPFAM" id="SSF53720">
    <property type="entry name" value="ALDH-like"/>
    <property type="match status" value="1"/>
</dbReference>
<name>A0A2U3NTH4_9MYCO</name>
<dbReference type="Pfam" id="PF00171">
    <property type="entry name" value="Aldedh"/>
    <property type="match status" value="1"/>
</dbReference>